<dbReference type="Proteomes" id="UP000887561">
    <property type="component" value="Unplaced"/>
</dbReference>
<sequence length="190" mass="21541">MNLKFYVANPTSKHIAKTSEESSESQKTFQESSTESERKDEFDFRLRKYATNSDTPNSSDDGSLNSNADQYSLPEIPQMVIFDIIWKLWKVSTRVGRYQKSFQESSTESEGKDEFTFRKLPSVDGSLSSNADQYSLPEIPQMVSTDGIYSHQASSANTTLNKYGLLENNDFVKSSVKIYVIDLINLVKNI</sequence>
<protein>
    <submittedName>
        <fullName evidence="3">Uncharacterized protein</fullName>
    </submittedName>
</protein>
<reference evidence="3" key="1">
    <citation type="submission" date="2022-11" db="UniProtKB">
        <authorList>
            <consortium name="WormBaseParasite"/>
        </authorList>
    </citation>
    <scope>IDENTIFICATION</scope>
</reference>
<keyword evidence="2" id="KW-1185">Reference proteome</keyword>
<feature type="compositionally biased region" description="Basic and acidic residues" evidence="1">
    <location>
        <begin position="35"/>
        <end position="46"/>
    </location>
</feature>
<dbReference type="WBParaSite" id="scaffold8853_cov263.g13416">
    <property type="protein sequence ID" value="scaffold8853_cov263.g13416"/>
    <property type="gene ID" value="scaffold8853_cov263.g13416"/>
</dbReference>
<name>A0A915NAR9_MELJA</name>
<proteinExistence type="predicted"/>
<dbReference type="AlphaFoldDB" id="A0A915NAR9"/>
<feature type="compositionally biased region" description="Polar residues" evidence="1">
    <location>
        <begin position="50"/>
        <end position="66"/>
    </location>
</feature>
<evidence type="ECO:0000313" key="3">
    <source>
        <dbReference type="WBParaSite" id="scaffold8853_cov263.g13416"/>
    </source>
</evidence>
<evidence type="ECO:0000313" key="2">
    <source>
        <dbReference type="Proteomes" id="UP000887561"/>
    </source>
</evidence>
<feature type="region of interest" description="Disordered" evidence="1">
    <location>
        <begin position="14"/>
        <end position="66"/>
    </location>
</feature>
<evidence type="ECO:0000256" key="1">
    <source>
        <dbReference type="SAM" id="MobiDB-lite"/>
    </source>
</evidence>
<accession>A0A915NAR9</accession>
<organism evidence="2 3">
    <name type="scientific">Meloidogyne javanica</name>
    <name type="common">Root-knot nematode worm</name>
    <dbReference type="NCBI Taxonomy" id="6303"/>
    <lineage>
        <taxon>Eukaryota</taxon>
        <taxon>Metazoa</taxon>
        <taxon>Ecdysozoa</taxon>
        <taxon>Nematoda</taxon>
        <taxon>Chromadorea</taxon>
        <taxon>Rhabditida</taxon>
        <taxon>Tylenchina</taxon>
        <taxon>Tylenchomorpha</taxon>
        <taxon>Tylenchoidea</taxon>
        <taxon>Meloidogynidae</taxon>
        <taxon>Meloidogyninae</taxon>
        <taxon>Meloidogyne</taxon>
        <taxon>Meloidogyne incognita group</taxon>
    </lineage>
</organism>